<organism evidence="10 12">
    <name type="scientific">Streptococcus dysgalactiae subsp. equisimilis</name>
    <name type="common">Streptococcus equisimilis</name>
    <dbReference type="NCBI Taxonomy" id="119602"/>
    <lineage>
        <taxon>Bacteria</taxon>
        <taxon>Bacillati</taxon>
        <taxon>Bacillota</taxon>
        <taxon>Bacilli</taxon>
        <taxon>Lactobacillales</taxon>
        <taxon>Streptococcaceae</taxon>
        <taxon>Streptococcus</taxon>
    </lineage>
</organism>
<evidence type="ECO:0000313" key="10">
    <source>
        <dbReference type="EMBL" id="VTT23592.1"/>
    </source>
</evidence>
<reference evidence="11" key="2">
    <citation type="submission" date="2023-04" db="EMBL/GenBank/DDBJ databases">
        <title>Complete genomes of S. dygalactiae subsp equisimilis isolates causing bacteremia in cancer patients.</title>
        <authorList>
            <person name="Anand S."/>
            <person name="Arias J."/>
            <person name="Delafuente J."/>
            <person name="Elgamal H."/>
            <person name="Prevost T."/>
            <person name="Liu X."/>
            <person name="Kalia A."/>
        </authorList>
    </citation>
    <scope>NUCLEOTIDE SEQUENCE</scope>
    <source>
        <strain evidence="11">UT_120444</strain>
    </source>
</reference>
<evidence type="ECO:0000256" key="4">
    <source>
        <dbReference type="ARBA" id="ARBA00022475"/>
    </source>
</evidence>
<dbReference type="PROSITE" id="PS00675">
    <property type="entry name" value="SIGMA54_INTERACT_1"/>
    <property type="match status" value="1"/>
</dbReference>
<evidence type="ECO:0000256" key="7">
    <source>
        <dbReference type="ARBA" id="ARBA00022967"/>
    </source>
</evidence>
<dbReference type="Proteomes" id="UP001237475">
    <property type="component" value="Chromosome"/>
</dbReference>
<evidence type="ECO:0000256" key="3">
    <source>
        <dbReference type="ARBA" id="ARBA00022448"/>
    </source>
</evidence>
<dbReference type="EMBL" id="CABEIY010000006">
    <property type="protein sequence ID" value="VTT23592.1"/>
    <property type="molecule type" value="Genomic_DNA"/>
</dbReference>
<dbReference type="InterPro" id="IPR027417">
    <property type="entry name" value="P-loop_NTPase"/>
</dbReference>
<dbReference type="InterPro" id="IPR003593">
    <property type="entry name" value="AAA+_ATPase"/>
</dbReference>
<dbReference type="AlphaFoldDB" id="A0AAE9QS37"/>
<keyword evidence="10" id="KW-0378">Hydrolase</keyword>
<protein>
    <submittedName>
        <fullName evidence="10">Cobalt transport ATP-binding protein</fullName>
        <ecNumber evidence="10">3.6.3.-</ecNumber>
    </submittedName>
    <submittedName>
        <fullName evidence="11">Energy-coupling factor ABC transporter ATP-binding protein</fullName>
    </submittedName>
</protein>
<keyword evidence="4" id="KW-1003">Cell membrane</keyword>
<evidence type="ECO:0000256" key="2">
    <source>
        <dbReference type="ARBA" id="ARBA00005417"/>
    </source>
</evidence>
<dbReference type="PANTHER" id="PTHR43553">
    <property type="entry name" value="HEAVY METAL TRANSPORTER"/>
    <property type="match status" value="1"/>
</dbReference>
<evidence type="ECO:0000256" key="8">
    <source>
        <dbReference type="ARBA" id="ARBA00023136"/>
    </source>
</evidence>
<dbReference type="GO" id="GO:0042626">
    <property type="term" value="F:ATPase-coupled transmembrane transporter activity"/>
    <property type="evidence" value="ECO:0007669"/>
    <property type="project" value="TreeGrafter"/>
</dbReference>
<dbReference type="SMART" id="SM00382">
    <property type="entry name" value="AAA"/>
    <property type="match status" value="2"/>
</dbReference>
<evidence type="ECO:0000313" key="12">
    <source>
        <dbReference type="Proteomes" id="UP000339049"/>
    </source>
</evidence>
<evidence type="ECO:0000256" key="5">
    <source>
        <dbReference type="ARBA" id="ARBA00022741"/>
    </source>
</evidence>
<dbReference type="SUPFAM" id="SSF52540">
    <property type="entry name" value="P-loop containing nucleoside triphosphate hydrolases"/>
    <property type="match status" value="2"/>
</dbReference>
<dbReference type="EMBL" id="CP125360">
    <property type="protein sequence ID" value="WHM78892.1"/>
    <property type="molecule type" value="Genomic_DNA"/>
</dbReference>
<dbReference type="CDD" id="cd03225">
    <property type="entry name" value="ABC_cobalt_CbiO_domain1"/>
    <property type="match status" value="1"/>
</dbReference>
<dbReference type="CDD" id="cd03226">
    <property type="entry name" value="ABC_cobalt_CbiO_domain2"/>
    <property type="match status" value="1"/>
</dbReference>
<reference evidence="10 12" key="1">
    <citation type="submission" date="2019-05" db="EMBL/GenBank/DDBJ databases">
        <authorList>
            <consortium name="Pathogen Informatics"/>
        </authorList>
    </citation>
    <scope>NUCLEOTIDE SEQUENCE [LARGE SCALE GENOMIC DNA]</scope>
    <source>
        <strain evidence="10 12">NCTC11557</strain>
    </source>
</reference>
<evidence type="ECO:0000259" key="9">
    <source>
        <dbReference type="PROSITE" id="PS50893"/>
    </source>
</evidence>
<dbReference type="Pfam" id="PF00005">
    <property type="entry name" value="ABC_tran"/>
    <property type="match status" value="2"/>
</dbReference>
<dbReference type="GO" id="GO:0016887">
    <property type="term" value="F:ATP hydrolysis activity"/>
    <property type="evidence" value="ECO:0007669"/>
    <property type="project" value="InterPro"/>
</dbReference>
<comment type="similarity">
    <text evidence="2">Belongs to the ABC transporter superfamily.</text>
</comment>
<dbReference type="Proteomes" id="UP000339049">
    <property type="component" value="Unassembled WGS sequence"/>
</dbReference>
<keyword evidence="6 10" id="KW-0067">ATP-binding</keyword>
<evidence type="ECO:0000313" key="11">
    <source>
        <dbReference type="EMBL" id="WHM78892.1"/>
    </source>
</evidence>
<dbReference type="EC" id="3.6.3.-" evidence="10"/>
<proteinExistence type="inferred from homology"/>
<dbReference type="InterPro" id="IPR015856">
    <property type="entry name" value="ABC_transpr_CbiO/EcfA_su"/>
</dbReference>
<dbReference type="InterPro" id="IPR003439">
    <property type="entry name" value="ABC_transporter-like_ATP-bd"/>
</dbReference>
<name>A0AAE9QS37_STREQ</name>
<comment type="subcellular location">
    <subcellularLocation>
        <location evidence="1">Cell membrane</location>
        <topology evidence="1">Peripheral membrane protein</topology>
    </subcellularLocation>
</comment>
<dbReference type="PROSITE" id="PS00211">
    <property type="entry name" value="ABC_TRANSPORTER_1"/>
    <property type="match status" value="1"/>
</dbReference>
<dbReference type="GO" id="GO:0043190">
    <property type="term" value="C:ATP-binding cassette (ABC) transporter complex"/>
    <property type="evidence" value="ECO:0007669"/>
    <property type="project" value="TreeGrafter"/>
</dbReference>
<evidence type="ECO:0000256" key="6">
    <source>
        <dbReference type="ARBA" id="ARBA00022840"/>
    </source>
</evidence>
<keyword evidence="7" id="KW-1278">Translocase</keyword>
<dbReference type="InterPro" id="IPR025662">
    <property type="entry name" value="Sigma_54_int_dom_ATP-bd_1"/>
</dbReference>
<dbReference type="Gene3D" id="3.40.50.300">
    <property type="entry name" value="P-loop containing nucleotide triphosphate hydrolases"/>
    <property type="match status" value="2"/>
</dbReference>
<dbReference type="InterPro" id="IPR050095">
    <property type="entry name" value="ECF_ABC_transporter_ATP-bd"/>
</dbReference>
<accession>A0AAE9QS37</accession>
<gene>
    <name evidence="10" type="primary">cbiO_4</name>
    <name evidence="10" type="ORF">NCTC11557_00867</name>
    <name evidence="11" type="ORF">OPT59_09710</name>
</gene>
<keyword evidence="3" id="KW-0813">Transport</keyword>
<dbReference type="PROSITE" id="PS50893">
    <property type="entry name" value="ABC_TRANSPORTER_2"/>
    <property type="match status" value="2"/>
</dbReference>
<feature type="domain" description="ABC transporter" evidence="9">
    <location>
        <begin position="2"/>
        <end position="242"/>
    </location>
</feature>
<dbReference type="GO" id="GO:0005524">
    <property type="term" value="F:ATP binding"/>
    <property type="evidence" value="ECO:0007669"/>
    <property type="project" value="UniProtKB-KW"/>
</dbReference>
<keyword evidence="5" id="KW-0547">Nucleotide-binding</keyword>
<dbReference type="RefSeq" id="WP_049519736.1">
    <property type="nucleotide sequence ID" value="NZ_BLBI01000003.1"/>
</dbReference>
<evidence type="ECO:0000256" key="1">
    <source>
        <dbReference type="ARBA" id="ARBA00004202"/>
    </source>
</evidence>
<dbReference type="PANTHER" id="PTHR43553:SF24">
    <property type="entry name" value="ENERGY-COUPLING FACTOR TRANSPORTER ATP-BINDING PROTEIN ECFA1"/>
    <property type="match status" value="1"/>
</dbReference>
<sequence length="488" mass="55089">MIKVEHVSFTYENAENGAAILDNSAQIFKGEIVLLCGESGSGKTTFSRLINGLIPNYYEGTLVGKVQVNTMIPKELELHELAPYIGSVFQNPKAQFYTLVTDTEIVFSCENMGMERKDILMRFDDTVTAMRLEPLLGRNLFTLSGGEKQKIACASVHALLPDILVLDEPTSNLDIGTIHELENILSLWKAQGKTVIVAEHRLAWLRRLADRVLYFRKGKIEQEFTGEIFFRKPLPSLHEMGLRGISHFVPLRVSSKRTDEGIELRDFSFTVGKENLLNIDYLKIPKGSVVAVLGNNGAGKTTLARCLCGLERKIKGTFSFLGREYKSKQRLKLCYMVMQDVNHQLFAESVFDEITLGAKNISEEERKNYTENILSMLDLLSYKDSHPMSLSGGQKQRVAIAGAIATHKEIIVYDEPTSGLDYRHMKEVAACIQKLSDMGKTQFIITHDPELVAYCCDYMMFMDNGIVSHFGEWTDENIAFISRYFENE</sequence>
<feature type="domain" description="ABC transporter" evidence="9">
    <location>
        <begin position="262"/>
        <end position="487"/>
    </location>
</feature>
<dbReference type="InterPro" id="IPR017871">
    <property type="entry name" value="ABC_transporter-like_CS"/>
</dbReference>
<keyword evidence="8" id="KW-0472">Membrane</keyword>